<dbReference type="Pfam" id="PF00010">
    <property type="entry name" value="HLH"/>
    <property type="match status" value="1"/>
</dbReference>
<sequence length="223" mass="25802">MAPDQQMKKVAHNAIERRYRTNLNDRIQALRSVVPTLQDAAATEADEKKLNKATILRCATEYILDLKHANIICSQENEHLQQLIASQPGGDLILAQFLTQKQQYQALEAARMAQERQAQQERERMERKRILKERAAQRAALARLFMPNGEPKRRRSCRRKRNSSKNDTEDLQSSRALMALFGLCLTHPLTQTSHSVNFNLAFDWWHLRKPVLTFSILPLPMVY</sequence>
<dbReference type="PANTHER" id="PTHR47336">
    <property type="entry name" value="TRANSCRIPTION FACTOR HMS1-RELATED"/>
    <property type="match status" value="1"/>
</dbReference>
<dbReference type="Proteomes" id="UP000242180">
    <property type="component" value="Unassembled WGS sequence"/>
</dbReference>
<reference evidence="4 5" key="1">
    <citation type="submission" date="2016-07" db="EMBL/GenBank/DDBJ databases">
        <title>Pervasive Adenine N6-methylation of Active Genes in Fungi.</title>
        <authorList>
            <consortium name="DOE Joint Genome Institute"/>
            <person name="Mondo S.J."/>
            <person name="Dannebaum R.O."/>
            <person name="Kuo R.C."/>
            <person name="Labutti K."/>
            <person name="Haridas S."/>
            <person name="Kuo A."/>
            <person name="Salamov A."/>
            <person name="Ahrendt S.R."/>
            <person name="Lipzen A."/>
            <person name="Sullivan W."/>
            <person name="Andreopoulos W.B."/>
            <person name="Clum A."/>
            <person name="Lindquist E."/>
            <person name="Daum C."/>
            <person name="Ramamoorthy G.K."/>
            <person name="Gryganskyi A."/>
            <person name="Culley D."/>
            <person name="Magnuson J.K."/>
            <person name="James T.Y."/>
            <person name="O'Malley M.A."/>
            <person name="Stajich J.E."/>
            <person name="Spatafora J.W."/>
            <person name="Visel A."/>
            <person name="Grigoriev I.V."/>
        </authorList>
    </citation>
    <scope>NUCLEOTIDE SEQUENCE [LARGE SCALE GENOMIC DNA]</scope>
    <source>
        <strain evidence="4 5">NRRL 2496</strain>
    </source>
</reference>
<feature type="region of interest" description="Disordered" evidence="2">
    <location>
        <begin position="150"/>
        <end position="170"/>
    </location>
</feature>
<accession>A0A1X2H343</accession>
<keyword evidence="5" id="KW-1185">Reference proteome</keyword>
<organism evidence="4 5">
    <name type="scientific">Syncephalastrum racemosum</name>
    <name type="common">Filamentous fungus</name>
    <dbReference type="NCBI Taxonomy" id="13706"/>
    <lineage>
        <taxon>Eukaryota</taxon>
        <taxon>Fungi</taxon>
        <taxon>Fungi incertae sedis</taxon>
        <taxon>Mucoromycota</taxon>
        <taxon>Mucoromycotina</taxon>
        <taxon>Mucoromycetes</taxon>
        <taxon>Mucorales</taxon>
        <taxon>Syncephalastraceae</taxon>
        <taxon>Syncephalastrum</taxon>
    </lineage>
</organism>
<evidence type="ECO:0000256" key="2">
    <source>
        <dbReference type="SAM" id="MobiDB-lite"/>
    </source>
</evidence>
<name>A0A1X2H343_SYNRA</name>
<keyword evidence="1" id="KW-0175">Coiled coil</keyword>
<feature type="domain" description="BHLH" evidence="3">
    <location>
        <begin position="7"/>
        <end position="66"/>
    </location>
</feature>
<keyword evidence="4" id="KW-0238">DNA-binding</keyword>
<dbReference type="GO" id="GO:0046983">
    <property type="term" value="F:protein dimerization activity"/>
    <property type="evidence" value="ECO:0007669"/>
    <property type="project" value="InterPro"/>
</dbReference>
<evidence type="ECO:0000256" key="1">
    <source>
        <dbReference type="SAM" id="Coils"/>
    </source>
</evidence>
<feature type="compositionally biased region" description="Basic residues" evidence="2">
    <location>
        <begin position="152"/>
        <end position="163"/>
    </location>
</feature>
<evidence type="ECO:0000259" key="3">
    <source>
        <dbReference type="PROSITE" id="PS50888"/>
    </source>
</evidence>
<dbReference type="InParanoid" id="A0A1X2H343"/>
<evidence type="ECO:0000313" key="4">
    <source>
        <dbReference type="EMBL" id="ORY92237.1"/>
    </source>
</evidence>
<dbReference type="SMART" id="SM00353">
    <property type="entry name" value="HLH"/>
    <property type="match status" value="1"/>
</dbReference>
<dbReference type="Gene3D" id="4.10.280.10">
    <property type="entry name" value="Helix-loop-helix DNA-binding domain"/>
    <property type="match status" value="1"/>
</dbReference>
<gene>
    <name evidence="4" type="ORF">BCR43DRAFT_85346</name>
</gene>
<dbReference type="PROSITE" id="PS50888">
    <property type="entry name" value="BHLH"/>
    <property type="match status" value="1"/>
</dbReference>
<dbReference type="GO" id="GO:0003677">
    <property type="term" value="F:DNA binding"/>
    <property type="evidence" value="ECO:0007669"/>
    <property type="project" value="UniProtKB-KW"/>
</dbReference>
<dbReference type="InterPro" id="IPR011598">
    <property type="entry name" value="bHLH_dom"/>
</dbReference>
<dbReference type="OrthoDB" id="2133190at2759"/>
<dbReference type="AlphaFoldDB" id="A0A1X2H343"/>
<evidence type="ECO:0000313" key="5">
    <source>
        <dbReference type="Proteomes" id="UP000242180"/>
    </source>
</evidence>
<comment type="caution">
    <text evidence="4">The sequence shown here is derived from an EMBL/GenBank/DDBJ whole genome shotgun (WGS) entry which is preliminary data.</text>
</comment>
<dbReference type="SUPFAM" id="SSF47459">
    <property type="entry name" value="HLH, helix-loop-helix DNA-binding domain"/>
    <property type="match status" value="1"/>
</dbReference>
<dbReference type="STRING" id="13706.A0A1X2H343"/>
<protein>
    <submittedName>
        <fullName evidence="4">Helix-loop-helix DNA-binding domain-domain-containing protein</fullName>
    </submittedName>
</protein>
<feature type="coiled-coil region" evidence="1">
    <location>
        <begin position="104"/>
        <end position="138"/>
    </location>
</feature>
<dbReference type="InterPro" id="IPR052099">
    <property type="entry name" value="Regulatory_TF_Diverse"/>
</dbReference>
<dbReference type="InterPro" id="IPR036638">
    <property type="entry name" value="HLH_DNA-bd_sf"/>
</dbReference>
<proteinExistence type="predicted"/>
<dbReference type="PANTHER" id="PTHR47336:SF2">
    <property type="entry name" value="TRANSCRIPTION FACTOR HMS1-RELATED"/>
    <property type="match status" value="1"/>
</dbReference>
<dbReference type="EMBL" id="MCGN01000010">
    <property type="protein sequence ID" value="ORY92237.1"/>
    <property type="molecule type" value="Genomic_DNA"/>
</dbReference>